<comment type="caution">
    <text evidence="1">The sequence shown here is derived from an EMBL/GenBank/DDBJ whole genome shotgun (WGS) entry which is preliminary data.</text>
</comment>
<dbReference type="Proteomes" id="UP001283361">
    <property type="component" value="Unassembled WGS sequence"/>
</dbReference>
<organism evidence="1 2">
    <name type="scientific">Elysia crispata</name>
    <name type="common">lettuce slug</name>
    <dbReference type="NCBI Taxonomy" id="231223"/>
    <lineage>
        <taxon>Eukaryota</taxon>
        <taxon>Metazoa</taxon>
        <taxon>Spiralia</taxon>
        <taxon>Lophotrochozoa</taxon>
        <taxon>Mollusca</taxon>
        <taxon>Gastropoda</taxon>
        <taxon>Heterobranchia</taxon>
        <taxon>Euthyneura</taxon>
        <taxon>Panpulmonata</taxon>
        <taxon>Sacoglossa</taxon>
        <taxon>Placobranchoidea</taxon>
        <taxon>Plakobranchidae</taxon>
        <taxon>Elysia</taxon>
    </lineage>
</organism>
<reference evidence="1" key="1">
    <citation type="journal article" date="2023" name="G3 (Bethesda)">
        <title>A reference genome for the long-term kleptoplast-retaining sea slug Elysia crispata morphotype clarki.</title>
        <authorList>
            <person name="Eastman K.E."/>
            <person name="Pendleton A.L."/>
            <person name="Shaikh M.A."/>
            <person name="Suttiyut T."/>
            <person name="Ogas R."/>
            <person name="Tomko P."/>
            <person name="Gavelis G."/>
            <person name="Widhalm J.R."/>
            <person name="Wisecaver J.H."/>
        </authorList>
    </citation>
    <scope>NUCLEOTIDE SEQUENCE</scope>
    <source>
        <strain evidence="1">ECLA1</strain>
    </source>
</reference>
<dbReference type="EMBL" id="JAWDGP010004021">
    <property type="protein sequence ID" value="KAK3768715.1"/>
    <property type="molecule type" value="Genomic_DNA"/>
</dbReference>
<proteinExistence type="predicted"/>
<gene>
    <name evidence="1" type="ORF">RRG08_025959</name>
</gene>
<protein>
    <submittedName>
        <fullName evidence="1">Uncharacterized protein</fullName>
    </submittedName>
</protein>
<keyword evidence="2" id="KW-1185">Reference proteome</keyword>
<evidence type="ECO:0000313" key="2">
    <source>
        <dbReference type="Proteomes" id="UP001283361"/>
    </source>
</evidence>
<dbReference type="AlphaFoldDB" id="A0AAE0ZGF0"/>
<evidence type="ECO:0000313" key="1">
    <source>
        <dbReference type="EMBL" id="KAK3768715.1"/>
    </source>
</evidence>
<name>A0AAE0ZGF0_9GAST</name>
<sequence length="131" mass="15052">MTVAHPGGDRETLVYRYQYRARYVSEGLHSFTTSCEIWRPERPRLVLPTGKSDCCWKCHSRYAHSTTHRVRCLLHQGSQLELIYPDICITAKTHKKNLSIACTGERDPVRGEKTSYGRLDFPGETISLPEQ</sequence>
<accession>A0AAE0ZGF0</accession>